<evidence type="ECO:0000256" key="1">
    <source>
        <dbReference type="ARBA" id="ARBA00022603"/>
    </source>
</evidence>
<keyword evidence="1 4" id="KW-0489">Methyltransferase</keyword>
<sequence>MAKQNIKKLSRKPEAIGSLWWKNVGPVVHQTQDVWQSDCGRVTIYRGKCEDVMAKMPDKSVDLVCTDPPYGVGLDYRSFDDTKENVAALAKLWLPHARRIATIVAFTPGRLCEWLYPCPTWVLGVSSPGGVGICSWGWQCTHPILVYGSDPYLGNGLGARSDTLIFTTMSSSAGKDTHPCAKPIDFMRWIMDRCEPFNRGTVLDCFMGSGTTGEVAIKTNRRFIGIELDDRYFEVSKRRLQDVLLNFDTKSPLPRLVT</sequence>
<evidence type="ECO:0000313" key="4">
    <source>
        <dbReference type="EMBL" id="CAB4138255.1"/>
    </source>
</evidence>
<dbReference type="GO" id="GO:0003677">
    <property type="term" value="F:DNA binding"/>
    <property type="evidence" value="ECO:0007669"/>
    <property type="project" value="InterPro"/>
</dbReference>
<dbReference type="GO" id="GO:0032259">
    <property type="term" value="P:methylation"/>
    <property type="evidence" value="ECO:0007669"/>
    <property type="project" value="UniProtKB-KW"/>
</dbReference>
<dbReference type="Pfam" id="PF01555">
    <property type="entry name" value="N6_N4_Mtase"/>
    <property type="match status" value="1"/>
</dbReference>
<proteinExistence type="predicted"/>
<reference evidence="4" key="1">
    <citation type="submission" date="2020-04" db="EMBL/GenBank/DDBJ databases">
        <authorList>
            <person name="Chiriac C."/>
            <person name="Salcher M."/>
            <person name="Ghai R."/>
            <person name="Kavagutti S V."/>
        </authorList>
    </citation>
    <scope>NUCLEOTIDE SEQUENCE</scope>
</reference>
<dbReference type="InterPro" id="IPR001091">
    <property type="entry name" value="RM_Methyltransferase"/>
</dbReference>
<dbReference type="InterPro" id="IPR002941">
    <property type="entry name" value="DNA_methylase_N4/N6"/>
</dbReference>
<dbReference type="EMBL" id="LR796342">
    <property type="protein sequence ID" value="CAB4138255.1"/>
    <property type="molecule type" value="Genomic_DNA"/>
</dbReference>
<dbReference type="GO" id="GO:0008170">
    <property type="term" value="F:N-methyltransferase activity"/>
    <property type="evidence" value="ECO:0007669"/>
    <property type="project" value="InterPro"/>
</dbReference>
<accession>A0A6J5LUY1</accession>
<keyword evidence="2" id="KW-0808">Transferase</keyword>
<evidence type="ECO:0000259" key="3">
    <source>
        <dbReference type="Pfam" id="PF01555"/>
    </source>
</evidence>
<name>A0A6J5LUY1_9CAUD</name>
<dbReference type="InterPro" id="IPR029063">
    <property type="entry name" value="SAM-dependent_MTases_sf"/>
</dbReference>
<feature type="domain" description="DNA methylase N-4/N-6" evidence="3">
    <location>
        <begin position="167"/>
        <end position="237"/>
    </location>
</feature>
<dbReference type="Gene3D" id="3.40.50.150">
    <property type="entry name" value="Vaccinia Virus protein VP39"/>
    <property type="match status" value="2"/>
</dbReference>
<evidence type="ECO:0000256" key="2">
    <source>
        <dbReference type="ARBA" id="ARBA00022679"/>
    </source>
</evidence>
<protein>
    <submittedName>
        <fullName evidence="4">DNA methylase N-4/N-6</fullName>
    </submittedName>
</protein>
<organism evidence="4">
    <name type="scientific">uncultured Caudovirales phage</name>
    <dbReference type="NCBI Taxonomy" id="2100421"/>
    <lineage>
        <taxon>Viruses</taxon>
        <taxon>Duplodnaviria</taxon>
        <taxon>Heunggongvirae</taxon>
        <taxon>Uroviricota</taxon>
        <taxon>Caudoviricetes</taxon>
        <taxon>Peduoviridae</taxon>
        <taxon>Maltschvirus</taxon>
        <taxon>Maltschvirus maltsch</taxon>
    </lineage>
</organism>
<gene>
    <name evidence="4" type="ORF">UFOVP329_17</name>
</gene>
<dbReference type="PRINTS" id="PR00508">
    <property type="entry name" value="S21N4MTFRASE"/>
</dbReference>
<dbReference type="SUPFAM" id="SSF53335">
    <property type="entry name" value="S-adenosyl-L-methionine-dependent methyltransferases"/>
    <property type="match status" value="1"/>
</dbReference>